<keyword evidence="4" id="KW-1185">Reference proteome</keyword>
<organism evidence="3 4">
    <name type="scientific">Magnaporthiopsis poae (strain ATCC 64411 / 73-15)</name>
    <name type="common">Kentucky bluegrass fungus</name>
    <name type="synonym">Magnaporthe poae</name>
    <dbReference type="NCBI Taxonomy" id="644358"/>
    <lineage>
        <taxon>Eukaryota</taxon>
        <taxon>Fungi</taxon>
        <taxon>Dikarya</taxon>
        <taxon>Ascomycota</taxon>
        <taxon>Pezizomycotina</taxon>
        <taxon>Sordariomycetes</taxon>
        <taxon>Sordariomycetidae</taxon>
        <taxon>Magnaporthales</taxon>
        <taxon>Magnaporthaceae</taxon>
        <taxon>Magnaporthiopsis</taxon>
    </lineage>
</organism>
<dbReference type="VEuPathDB" id="FungiDB:MAPG_08079"/>
<reference evidence="3" key="5">
    <citation type="submission" date="2015-06" db="UniProtKB">
        <authorList>
            <consortium name="EnsemblFungi"/>
        </authorList>
    </citation>
    <scope>IDENTIFICATION</scope>
    <source>
        <strain evidence="3">ATCC 64411</strain>
    </source>
</reference>
<reference evidence="2" key="2">
    <citation type="submission" date="2010-05" db="EMBL/GenBank/DDBJ databases">
        <title>The Genome Sequence of Magnaporthe poae strain ATCC 64411.</title>
        <authorList>
            <consortium name="The Broad Institute Genome Sequencing Platform"/>
            <consortium name="Broad Institute Genome Sequencing Center for Infectious Disease"/>
            <person name="Ma L.-J."/>
            <person name="Dead R."/>
            <person name="Young S."/>
            <person name="Zeng Q."/>
            <person name="Koehrsen M."/>
            <person name="Alvarado L."/>
            <person name="Berlin A."/>
            <person name="Chapman S.B."/>
            <person name="Chen Z."/>
            <person name="Freedman E."/>
            <person name="Gellesch M."/>
            <person name="Goldberg J."/>
            <person name="Griggs A."/>
            <person name="Gujja S."/>
            <person name="Heilman E.R."/>
            <person name="Heiman D."/>
            <person name="Hepburn T."/>
            <person name="Howarth C."/>
            <person name="Jen D."/>
            <person name="Larson L."/>
            <person name="Mehta T."/>
            <person name="Neiman D."/>
            <person name="Pearson M."/>
            <person name="Roberts A."/>
            <person name="Saif S."/>
            <person name="Shea T."/>
            <person name="Shenoy N."/>
            <person name="Sisk P."/>
            <person name="Stolte C."/>
            <person name="Sykes S."/>
            <person name="Walk T."/>
            <person name="White J."/>
            <person name="Yandava C."/>
            <person name="Haas B."/>
            <person name="Nusbaum C."/>
            <person name="Birren B."/>
        </authorList>
    </citation>
    <scope>NUCLEOTIDE SEQUENCE</scope>
    <source>
        <strain evidence="2">ATCC 64411</strain>
    </source>
</reference>
<evidence type="ECO:0000313" key="3">
    <source>
        <dbReference type="EnsemblFungi" id="MAPG_08079T0"/>
    </source>
</evidence>
<keyword evidence="1" id="KW-0472">Membrane</keyword>
<reference evidence="3" key="4">
    <citation type="journal article" date="2015" name="G3 (Bethesda)">
        <title>Genome sequences of three phytopathogenic species of the Magnaporthaceae family of fungi.</title>
        <authorList>
            <person name="Okagaki L.H."/>
            <person name="Nunes C.C."/>
            <person name="Sailsbery J."/>
            <person name="Clay B."/>
            <person name="Brown D."/>
            <person name="John T."/>
            <person name="Oh Y."/>
            <person name="Young N."/>
            <person name="Fitzgerald M."/>
            <person name="Haas B.J."/>
            <person name="Zeng Q."/>
            <person name="Young S."/>
            <person name="Adiconis X."/>
            <person name="Fan L."/>
            <person name="Levin J.Z."/>
            <person name="Mitchell T.K."/>
            <person name="Okubara P.A."/>
            <person name="Farman M.L."/>
            <person name="Kohn L.M."/>
            <person name="Birren B."/>
            <person name="Ma L.-J."/>
            <person name="Dean R.A."/>
        </authorList>
    </citation>
    <scope>NUCLEOTIDE SEQUENCE</scope>
    <source>
        <strain evidence="3">ATCC 64411 / 73-15</strain>
    </source>
</reference>
<sequence length="433" mass="48421">MRASDLFPRRLTGMTAYTLQPNLEAPFDELPWYGPWLRRQVRSQPQRLLLCPPGEQLDEDSAFDGRFLPLWSKIRQQILLRDLRSIDAIAEALAAGDVPTSPEQAPEAAQSARDLVFSVVGWQTMLYKPDFSTYSTGGYTIESEMDGYSGEARVCLNQHGTSSGSNLADFLLGFGLMLPPRNHCGMSDPDDQALFGQTKVVVAKDLDAHVLTKVCGLRIQWVDSLSCHLELDRQSGTLYVFRYPSFCLATLRQHRSQEGSKGGGGGSVLHRCALPQQLGLGVPWASEEDVAELLLEVTLSYRLIFGQSKRSRVAFRKLRPFADLPSAEHDRVLGQLCGRKRPELPLDLVEREEYDLAGDFPHIRSKIIRLHGYAASRKPRSLRQLWRDKRDSTAWLAFWSVLIFGSVSILLAVVQTIFQILSYVNDIRGGGSG</sequence>
<feature type="transmembrane region" description="Helical" evidence="1">
    <location>
        <begin position="393"/>
        <end position="418"/>
    </location>
</feature>
<protein>
    <submittedName>
        <fullName evidence="2 3">Uncharacterized protein</fullName>
    </submittedName>
</protein>
<name>A0A0C4E6E5_MAGP6</name>
<gene>
    <name evidence="2" type="ORF">MAPG_08079</name>
</gene>
<dbReference type="eggNOG" id="ENOG502RNMJ">
    <property type="taxonomic scope" value="Eukaryota"/>
</dbReference>
<evidence type="ECO:0000313" key="4">
    <source>
        <dbReference type="Proteomes" id="UP000011715"/>
    </source>
</evidence>
<accession>A0A0C4E6E5</accession>
<evidence type="ECO:0000256" key="1">
    <source>
        <dbReference type="SAM" id="Phobius"/>
    </source>
</evidence>
<reference evidence="4" key="1">
    <citation type="submission" date="2010-05" db="EMBL/GenBank/DDBJ databases">
        <title>The genome sequence of Magnaporthe poae strain ATCC 64411.</title>
        <authorList>
            <person name="Ma L.-J."/>
            <person name="Dead R."/>
            <person name="Young S."/>
            <person name="Zeng Q."/>
            <person name="Koehrsen M."/>
            <person name="Alvarado L."/>
            <person name="Berlin A."/>
            <person name="Chapman S.B."/>
            <person name="Chen Z."/>
            <person name="Freedman E."/>
            <person name="Gellesch M."/>
            <person name="Goldberg J."/>
            <person name="Griggs A."/>
            <person name="Gujja S."/>
            <person name="Heilman E.R."/>
            <person name="Heiman D."/>
            <person name="Hepburn T."/>
            <person name="Howarth C."/>
            <person name="Jen D."/>
            <person name="Larson L."/>
            <person name="Mehta T."/>
            <person name="Neiman D."/>
            <person name="Pearson M."/>
            <person name="Roberts A."/>
            <person name="Saif S."/>
            <person name="Shea T."/>
            <person name="Shenoy N."/>
            <person name="Sisk P."/>
            <person name="Stolte C."/>
            <person name="Sykes S."/>
            <person name="Walk T."/>
            <person name="White J."/>
            <person name="Yandava C."/>
            <person name="Haas B."/>
            <person name="Nusbaum C."/>
            <person name="Birren B."/>
        </authorList>
    </citation>
    <scope>NUCLEOTIDE SEQUENCE [LARGE SCALE GENOMIC DNA]</scope>
    <source>
        <strain evidence="4">ATCC 64411 / 73-15</strain>
    </source>
</reference>
<dbReference type="EnsemblFungi" id="MAPG_08079T0">
    <property type="protein sequence ID" value="MAPG_08079T0"/>
    <property type="gene ID" value="MAPG_08079"/>
</dbReference>
<evidence type="ECO:0000313" key="2">
    <source>
        <dbReference type="EMBL" id="KLU89103.1"/>
    </source>
</evidence>
<dbReference type="EMBL" id="GL876972">
    <property type="protein sequence ID" value="KLU89103.1"/>
    <property type="molecule type" value="Genomic_DNA"/>
</dbReference>
<dbReference type="OMA" id="QTMLYKP"/>
<dbReference type="STRING" id="644358.A0A0C4E6E5"/>
<keyword evidence="1" id="KW-1133">Transmembrane helix</keyword>
<dbReference type="OrthoDB" id="5428890at2759"/>
<dbReference type="Proteomes" id="UP000011715">
    <property type="component" value="Unassembled WGS sequence"/>
</dbReference>
<dbReference type="AlphaFoldDB" id="A0A0C4E6E5"/>
<reference evidence="2" key="3">
    <citation type="submission" date="2011-03" db="EMBL/GenBank/DDBJ databases">
        <title>Annotation of Magnaporthe poae ATCC 64411.</title>
        <authorList>
            <person name="Ma L.-J."/>
            <person name="Dead R."/>
            <person name="Young S.K."/>
            <person name="Zeng Q."/>
            <person name="Gargeya S."/>
            <person name="Fitzgerald M."/>
            <person name="Haas B."/>
            <person name="Abouelleil A."/>
            <person name="Alvarado L."/>
            <person name="Arachchi H.M."/>
            <person name="Berlin A."/>
            <person name="Brown A."/>
            <person name="Chapman S.B."/>
            <person name="Chen Z."/>
            <person name="Dunbar C."/>
            <person name="Freedman E."/>
            <person name="Gearin G."/>
            <person name="Gellesch M."/>
            <person name="Goldberg J."/>
            <person name="Griggs A."/>
            <person name="Gujja S."/>
            <person name="Heiman D."/>
            <person name="Howarth C."/>
            <person name="Larson L."/>
            <person name="Lui A."/>
            <person name="MacDonald P.J.P."/>
            <person name="Mehta T."/>
            <person name="Montmayeur A."/>
            <person name="Murphy C."/>
            <person name="Neiman D."/>
            <person name="Pearson M."/>
            <person name="Priest M."/>
            <person name="Roberts A."/>
            <person name="Saif S."/>
            <person name="Shea T."/>
            <person name="Shenoy N."/>
            <person name="Sisk P."/>
            <person name="Stolte C."/>
            <person name="Sykes S."/>
            <person name="Yandava C."/>
            <person name="Wortman J."/>
            <person name="Nusbaum C."/>
            <person name="Birren B."/>
        </authorList>
    </citation>
    <scope>NUCLEOTIDE SEQUENCE</scope>
    <source>
        <strain evidence="2">ATCC 64411</strain>
    </source>
</reference>
<proteinExistence type="predicted"/>
<dbReference type="EMBL" id="ADBL01001947">
    <property type="status" value="NOT_ANNOTATED_CDS"/>
    <property type="molecule type" value="Genomic_DNA"/>
</dbReference>
<keyword evidence="1" id="KW-0812">Transmembrane</keyword>